<dbReference type="Pfam" id="PF06371">
    <property type="entry name" value="Drf_GBD"/>
    <property type="match status" value="1"/>
</dbReference>
<dbReference type="InterPro" id="IPR010473">
    <property type="entry name" value="GTPase-bd"/>
</dbReference>
<evidence type="ECO:0000256" key="1">
    <source>
        <dbReference type="SAM" id="MobiDB-lite"/>
    </source>
</evidence>
<dbReference type="Gene3D" id="1.25.10.10">
    <property type="entry name" value="Leucine-rich Repeat Variant"/>
    <property type="match status" value="1"/>
</dbReference>
<protein>
    <recommendedName>
        <fullName evidence="2">Formin GTPase-binding domain-containing protein</fullName>
    </recommendedName>
</protein>
<evidence type="ECO:0000313" key="3">
    <source>
        <dbReference type="EMBL" id="POR38485.1"/>
    </source>
</evidence>
<feature type="compositionally biased region" description="Basic and acidic residues" evidence="1">
    <location>
        <begin position="717"/>
        <end position="729"/>
    </location>
</feature>
<feature type="compositionally biased region" description="Basic and acidic residues" evidence="1">
    <location>
        <begin position="227"/>
        <end position="237"/>
    </location>
</feature>
<feature type="domain" description="Formin GTPase-binding" evidence="2">
    <location>
        <begin position="219"/>
        <end position="498"/>
    </location>
</feature>
<comment type="caution">
    <text evidence="3">The sequence shown here is derived from an EMBL/GenBank/DDBJ whole genome shotgun (WGS) entry which is preliminary data.</text>
</comment>
<keyword evidence="4" id="KW-1185">Reference proteome</keyword>
<dbReference type="GO" id="GO:0003779">
    <property type="term" value="F:actin binding"/>
    <property type="evidence" value="ECO:0007669"/>
    <property type="project" value="InterPro"/>
</dbReference>
<evidence type="ECO:0000259" key="2">
    <source>
        <dbReference type="SMART" id="SM01140"/>
    </source>
</evidence>
<reference evidence="3 4" key="1">
    <citation type="submission" date="2018-01" db="EMBL/GenBank/DDBJ databases">
        <title>Harnessing the power of phylogenomics to disentangle the directionality and signatures of interkingdom host jumping in the parasitic fungal genus Tolypocladium.</title>
        <authorList>
            <person name="Quandt C.A."/>
            <person name="Patterson W."/>
            <person name="Spatafora J.W."/>
        </authorList>
    </citation>
    <scope>NUCLEOTIDE SEQUENCE [LARGE SCALE GENOMIC DNA]</scope>
    <source>
        <strain evidence="3 4">NRBC 100945</strain>
    </source>
</reference>
<dbReference type="GO" id="GO:0031267">
    <property type="term" value="F:small GTPase binding"/>
    <property type="evidence" value="ECO:0007669"/>
    <property type="project" value="InterPro"/>
</dbReference>
<feature type="compositionally biased region" description="Basic and acidic residues" evidence="1">
    <location>
        <begin position="52"/>
        <end position="69"/>
    </location>
</feature>
<dbReference type="SMART" id="SM01140">
    <property type="entry name" value="Drf_GBD"/>
    <property type="match status" value="1"/>
</dbReference>
<feature type="compositionally biased region" description="Basic and acidic residues" evidence="1">
    <location>
        <begin position="99"/>
        <end position="116"/>
    </location>
</feature>
<dbReference type="Proteomes" id="UP000237481">
    <property type="component" value="Unassembled WGS sequence"/>
</dbReference>
<feature type="compositionally biased region" description="Basic and acidic residues" evidence="1">
    <location>
        <begin position="31"/>
        <end position="41"/>
    </location>
</feature>
<feature type="compositionally biased region" description="Low complexity" evidence="1">
    <location>
        <begin position="341"/>
        <end position="359"/>
    </location>
</feature>
<dbReference type="InterPro" id="IPR016024">
    <property type="entry name" value="ARM-type_fold"/>
</dbReference>
<dbReference type="PANTHER" id="PTHR47102">
    <property type="entry name" value="PROTEIN BNI1"/>
    <property type="match status" value="1"/>
</dbReference>
<dbReference type="AlphaFoldDB" id="A0A2S4L7S6"/>
<proteinExistence type="predicted"/>
<dbReference type="InterPro" id="IPR011989">
    <property type="entry name" value="ARM-like"/>
</dbReference>
<name>A0A2S4L7S6_9HYPO</name>
<feature type="region of interest" description="Disordered" evidence="1">
    <location>
        <begin position="1"/>
        <end position="237"/>
    </location>
</feature>
<feature type="region of interest" description="Disordered" evidence="1">
    <location>
        <begin position="698"/>
        <end position="745"/>
    </location>
</feature>
<dbReference type="OrthoDB" id="2155261at2759"/>
<dbReference type="SUPFAM" id="SSF48371">
    <property type="entry name" value="ARM repeat"/>
    <property type="match status" value="1"/>
</dbReference>
<dbReference type="InterPro" id="IPR051661">
    <property type="entry name" value="Actin_filament_regulator"/>
</dbReference>
<dbReference type="PANTHER" id="PTHR47102:SF2">
    <property type="entry name" value="PROTEIN BNI1"/>
    <property type="match status" value="1"/>
</dbReference>
<feature type="region of interest" description="Disordered" evidence="1">
    <location>
        <begin position="272"/>
        <end position="359"/>
    </location>
</feature>
<dbReference type="GO" id="GO:0030036">
    <property type="term" value="P:actin cytoskeleton organization"/>
    <property type="evidence" value="ECO:0007669"/>
    <property type="project" value="InterPro"/>
</dbReference>
<sequence length="745" mass="82989">MAIGNFAKNNPGALGELQQNQQEPAPRSPRKSRDERSDDGPKYTWGNVSLKPTEEKDATKAAKPRDASPSKKPKKTKSGTNLVGLLTRPKSLKNLYKLATEDDARSSKDKENRTPDEPVSAGLPPPIFAQFTTSAASHEPRERASVEVASTRPDIKERPKSLHVPRVYSDPKAAAASRQASSTEKPASHMQRGKVLTAFSNLTHGRSKSTATSPPTELPGRVLNPGDIDKQLEDLLDRRNIPENQRYKMRNLTDTIKMEFIRQDWAEMQAAKMERSGTIDSTSSADPTAVTPAGSDCDDDKPKRNRGRSFTFSRGKKESRSSSKKPKGEGTLGRHFRSKSTESVASERPSSSCSSSGTGLLSKIKLQQGPGDYVAYLRKVQKPELVEVGKLHKLRLLLRNETVAWIEDFIKQGGMKEIVGLLNRIMEVEWREEHEDALLHENLLCLKALSTTARAMEYIHSVQANLFPRLLHMLFDPEKKGPSEFTTRNIITSVLFAYIESAAPAERVSRARSVLTHLRDQVPKEEERPLPFVLEMRQERPYRVWCKEVVSVTKEVFWIFLHNLNVVALPSDKESNKSALGTAPEDVGSEGPYAYMLRHFPPERPPVPAAPYVGGVEWDATNYLASHLDLMNAILACTPISQERNALRTEFRISGWERCFGGSLRLCKEKFYGAVHTALRTWVAAAAEDGWDVKDVRFGPAPETRSSPKKAGGGQKAKVEEAPKLDMPRLDFALDQPQASKDGWL</sequence>
<feature type="compositionally biased region" description="Polar residues" evidence="1">
    <location>
        <begin position="198"/>
        <end position="215"/>
    </location>
</feature>
<evidence type="ECO:0000313" key="4">
    <source>
        <dbReference type="Proteomes" id="UP000237481"/>
    </source>
</evidence>
<organism evidence="3 4">
    <name type="scientific">Tolypocladium paradoxum</name>
    <dbReference type="NCBI Taxonomy" id="94208"/>
    <lineage>
        <taxon>Eukaryota</taxon>
        <taxon>Fungi</taxon>
        <taxon>Dikarya</taxon>
        <taxon>Ascomycota</taxon>
        <taxon>Pezizomycotina</taxon>
        <taxon>Sordariomycetes</taxon>
        <taxon>Hypocreomycetidae</taxon>
        <taxon>Hypocreales</taxon>
        <taxon>Ophiocordycipitaceae</taxon>
        <taxon>Tolypocladium</taxon>
    </lineage>
</organism>
<dbReference type="EMBL" id="PKSG01000135">
    <property type="protein sequence ID" value="POR38485.1"/>
    <property type="molecule type" value="Genomic_DNA"/>
</dbReference>
<accession>A0A2S4L7S6</accession>
<gene>
    <name evidence="3" type="ORF">TPAR_01317</name>
</gene>